<accession>A0A257SP09</accession>
<dbReference type="Pfam" id="PF03466">
    <property type="entry name" value="LysR_substrate"/>
    <property type="match status" value="1"/>
</dbReference>
<dbReference type="Proteomes" id="UP000216779">
    <property type="component" value="Unassembled WGS sequence"/>
</dbReference>
<evidence type="ECO:0000313" key="2">
    <source>
        <dbReference type="EMBL" id="OYV74141.1"/>
    </source>
</evidence>
<reference evidence="2 3" key="1">
    <citation type="submission" date="2017-03" db="EMBL/GenBank/DDBJ databases">
        <title>Lifting the veil on microbial sulfur biogeochemistry in mining wastewaters.</title>
        <authorList>
            <person name="Kantor R.S."/>
            <person name="Colenbrander Nelson T."/>
            <person name="Marshall S."/>
            <person name="Bennett D."/>
            <person name="Apte S."/>
            <person name="Camacho D."/>
            <person name="Thomas B.C."/>
            <person name="Warren L.A."/>
            <person name="Banfield J.F."/>
        </authorList>
    </citation>
    <scope>NUCLEOTIDE SEQUENCE [LARGE SCALE GENOMIC DNA]</scope>
    <source>
        <strain evidence="2">21-59-9</strain>
    </source>
</reference>
<feature type="non-terminal residue" evidence="2">
    <location>
        <position position="1"/>
    </location>
</feature>
<sequence>GIASLHTVREELQAGRLAVLDVQGLPIERHWYLVHRQGKRLSAATQAFRDFLLDQEAARLLPE</sequence>
<dbReference type="EMBL" id="NCBC01000602">
    <property type="protein sequence ID" value="OYV74141.1"/>
    <property type="molecule type" value="Genomic_DNA"/>
</dbReference>
<dbReference type="Gene3D" id="3.40.190.10">
    <property type="entry name" value="Periplasmic binding protein-like II"/>
    <property type="match status" value="2"/>
</dbReference>
<proteinExistence type="predicted"/>
<gene>
    <name evidence="2" type="ORF">B7Z70_12360</name>
</gene>
<dbReference type="AlphaFoldDB" id="A0A257SP09"/>
<dbReference type="InterPro" id="IPR005119">
    <property type="entry name" value="LysR_subst-bd"/>
</dbReference>
<dbReference type="SUPFAM" id="SSF53850">
    <property type="entry name" value="Periplasmic binding protein-like II"/>
    <property type="match status" value="1"/>
</dbReference>
<name>A0A257SP09_9PROT</name>
<protein>
    <submittedName>
        <fullName evidence="2">LysR family transcriptional regulator</fullName>
    </submittedName>
</protein>
<organism evidence="2 3">
    <name type="scientific">Acidithiobacillus ferrivorans</name>
    <dbReference type="NCBI Taxonomy" id="160808"/>
    <lineage>
        <taxon>Bacteria</taxon>
        <taxon>Pseudomonadati</taxon>
        <taxon>Pseudomonadota</taxon>
        <taxon>Acidithiobacillia</taxon>
        <taxon>Acidithiobacillales</taxon>
        <taxon>Acidithiobacillaceae</taxon>
        <taxon>Acidithiobacillus</taxon>
    </lineage>
</organism>
<evidence type="ECO:0000313" key="3">
    <source>
        <dbReference type="Proteomes" id="UP000216779"/>
    </source>
</evidence>
<evidence type="ECO:0000259" key="1">
    <source>
        <dbReference type="Pfam" id="PF03466"/>
    </source>
</evidence>
<comment type="caution">
    <text evidence="2">The sequence shown here is derived from an EMBL/GenBank/DDBJ whole genome shotgun (WGS) entry which is preliminary data.</text>
</comment>
<feature type="domain" description="LysR substrate-binding" evidence="1">
    <location>
        <begin position="2"/>
        <end position="55"/>
    </location>
</feature>